<dbReference type="RefSeq" id="WP_130529197.1">
    <property type="nucleotide sequence ID" value="NZ_SHMD01000002.1"/>
</dbReference>
<dbReference type="Gene3D" id="1.10.238.160">
    <property type="match status" value="1"/>
</dbReference>
<gene>
    <name evidence="1" type="ORF">EA658_14435</name>
</gene>
<dbReference type="SUPFAM" id="SSF46955">
    <property type="entry name" value="Putative DNA-binding domain"/>
    <property type="match status" value="1"/>
</dbReference>
<dbReference type="InterPro" id="IPR009061">
    <property type="entry name" value="DNA-bd_dom_put_sf"/>
</dbReference>
<protein>
    <submittedName>
        <fullName evidence="1">AlpA family phage regulatory protein</fullName>
    </submittedName>
</protein>
<keyword evidence="2" id="KW-1185">Reference proteome</keyword>
<accession>A0ABY1WBD0</accession>
<evidence type="ECO:0000313" key="2">
    <source>
        <dbReference type="Proteomes" id="UP000293089"/>
    </source>
</evidence>
<dbReference type="InterPro" id="IPR010260">
    <property type="entry name" value="AlpA"/>
</dbReference>
<dbReference type="EMBL" id="SHME01000004">
    <property type="protein sequence ID" value="TAA18317.1"/>
    <property type="molecule type" value="Genomic_DNA"/>
</dbReference>
<organism evidence="1 2">
    <name type="scientific">Pseudoxanthomonas winnipegensis</name>
    <dbReference type="NCBI Taxonomy" id="2480810"/>
    <lineage>
        <taxon>Bacteria</taxon>
        <taxon>Pseudomonadati</taxon>
        <taxon>Pseudomonadota</taxon>
        <taxon>Gammaproteobacteria</taxon>
        <taxon>Lysobacterales</taxon>
        <taxon>Lysobacteraceae</taxon>
        <taxon>Pseudoxanthomonas</taxon>
    </lineage>
</organism>
<dbReference type="Proteomes" id="UP000293089">
    <property type="component" value="Unassembled WGS sequence"/>
</dbReference>
<name>A0ABY1WBD0_9GAMM</name>
<sequence length="82" mass="9528">MKHQTINLPALKQAVSDELARRKERRYARPTGAAQYLGVSLATLWRWNAERDDFPRPRKIGPRATVWDLNEIDAWLDAQQAK</sequence>
<reference evidence="1 2" key="1">
    <citation type="submission" date="2019-02" db="EMBL/GenBank/DDBJ databases">
        <title>WGS of Pseudoxanthomonas species novum from clinical isolates.</title>
        <authorList>
            <person name="Bernier A.-M."/>
            <person name="Bernard K."/>
            <person name="Vachon A."/>
        </authorList>
    </citation>
    <scope>NUCLEOTIDE SEQUENCE [LARGE SCALE GENOMIC DNA]</scope>
    <source>
        <strain evidence="2">NML 170316</strain>
    </source>
</reference>
<comment type="caution">
    <text evidence="1">The sequence shown here is derived from an EMBL/GenBank/DDBJ whole genome shotgun (WGS) entry which is preliminary data.</text>
</comment>
<evidence type="ECO:0000313" key="1">
    <source>
        <dbReference type="EMBL" id="TAA18317.1"/>
    </source>
</evidence>
<dbReference type="Pfam" id="PF05930">
    <property type="entry name" value="Phage_AlpA"/>
    <property type="match status" value="1"/>
</dbReference>
<proteinExistence type="predicted"/>